<dbReference type="PANTHER" id="PTHR13490">
    <property type="entry name" value="MITOCHONDRIAL 28S RIBOSOMAL PROTEIN S28"/>
    <property type="match status" value="1"/>
</dbReference>
<dbReference type="GO" id="GO:0005840">
    <property type="term" value="C:ribosome"/>
    <property type="evidence" value="ECO:0007669"/>
    <property type="project" value="UniProtKB-KW"/>
</dbReference>
<reference evidence="2 3" key="1">
    <citation type="submission" date="2023-04" db="EMBL/GenBank/DDBJ databases">
        <title>Genome of Basidiobolus ranarum AG-B5.</title>
        <authorList>
            <person name="Stajich J.E."/>
            <person name="Carter-House D."/>
            <person name="Gryganskyi A."/>
        </authorList>
    </citation>
    <scope>NUCLEOTIDE SEQUENCE [LARGE SCALE GENOMIC DNA]</scope>
    <source>
        <strain evidence="2 3">AG-B5</strain>
    </source>
</reference>
<organism evidence="2 3">
    <name type="scientific">Basidiobolus ranarum</name>
    <dbReference type="NCBI Taxonomy" id="34480"/>
    <lineage>
        <taxon>Eukaryota</taxon>
        <taxon>Fungi</taxon>
        <taxon>Fungi incertae sedis</taxon>
        <taxon>Zoopagomycota</taxon>
        <taxon>Entomophthoromycotina</taxon>
        <taxon>Basidiobolomycetes</taxon>
        <taxon>Basidiobolales</taxon>
        <taxon>Basidiobolaceae</taxon>
        <taxon>Basidiobolus</taxon>
    </lineage>
</organism>
<dbReference type="InterPro" id="IPR039848">
    <property type="entry name" value="Ribosomal_mS35_mt"/>
</dbReference>
<evidence type="ECO:0000313" key="3">
    <source>
        <dbReference type="Proteomes" id="UP001479436"/>
    </source>
</evidence>
<keyword evidence="2" id="KW-0689">Ribosomal protein</keyword>
<gene>
    <name evidence="2" type="primary">RSM24_3</name>
    <name evidence="2" type="ORF">K7432_011430</name>
</gene>
<keyword evidence="2" id="KW-0687">Ribonucleoprotein</keyword>
<sequence length="220" mass="25124">MTTITRINVSQFAKSATVNMARRQISMAPVVLARAKPGAANKLPEKDVGDLPDYEFNDHTWFGHNMLENIRDVRSYLKKAQYELPQLAKFQKTFVPPKSVGKIVAYKTTDYFGEDHPNARKVVLTVKPDDLSINDTQKHKLLLLCGPHYNADKNEIKISCEKYRLREQNYKHASDVLDKLLECAKDPSDTFADIPLRAKPQPKKDLAFPKEWLKPVKSTN</sequence>
<accession>A0ABR2VUC9</accession>
<feature type="domain" description="Small ribosomal subunit protein mS35 mitochondrial conserved" evidence="1">
    <location>
        <begin position="94"/>
        <end position="212"/>
    </location>
</feature>
<dbReference type="Pfam" id="PF10213">
    <property type="entry name" value="MRP-S28"/>
    <property type="match status" value="1"/>
</dbReference>
<proteinExistence type="predicted"/>
<name>A0ABR2VUC9_9FUNG</name>
<comment type="caution">
    <text evidence="2">The sequence shown here is derived from an EMBL/GenBank/DDBJ whole genome shotgun (WGS) entry which is preliminary data.</text>
</comment>
<evidence type="ECO:0000313" key="2">
    <source>
        <dbReference type="EMBL" id="KAK9702027.1"/>
    </source>
</evidence>
<dbReference type="PANTHER" id="PTHR13490:SF0">
    <property type="entry name" value="SMALL RIBOSOMAL SUBUNIT PROTEIN MS35"/>
    <property type="match status" value="1"/>
</dbReference>
<dbReference type="EMBL" id="JASJQH010007758">
    <property type="protein sequence ID" value="KAK9702027.1"/>
    <property type="molecule type" value="Genomic_DNA"/>
</dbReference>
<dbReference type="InterPro" id="IPR019349">
    <property type="entry name" value="Ribosomal_mS35_mit"/>
</dbReference>
<protein>
    <submittedName>
        <fullName evidence="2">37S ribosomal protein S24, mitochondrial</fullName>
    </submittedName>
</protein>
<dbReference type="Proteomes" id="UP001479436">
    <property type="component" value="Unassembled WGS sequence"/>
</dbReference>
<evidence type="ECO:0000259" key="1">
    <source>
        <dbReference type="Pfam" id="PF10213"/>
    </source>
</evidence>
<keyword evidence="3" id="KW-1185">Reference proteome</keyword>